<name>A0A5B8YP68_9FLAO</name>
<protein>
    <submittedName>
        <fullName evidence="1">Dodecin domain-containing protein</fullName>
    </submittedName>
</protein>
<proteinExistence type="predicted"/>
<dbReference type="SUPFAM" id="SSF89807">
    <property type="entry name" value="Dodecin-like"/>
    <property type="match status" value="1"/>
</dbReference>
<dbReference type="InterPro" id="IPR036694">
    <property type="entry name" value="Dodecin-like_sf"/>
</dbReference>
<dbReference type="RefSeq" id="WP_146834436.1">
    <property type="nucleotide sequence ID" value="NZ_CP042476.1"/>
</dbReference>
<dbReference type="PANTHER" id="PTHR39324:SF1">
    <property type="entry name" value="CALCIUM DODECIN"/>
    <property type="match status" value="1"/>
</dbReference>
<dbReference type="InterPro" id="IPR009923">
    <property type="entry name" value="Dodecin"/>
</dbReference>
<dbReference type="AlphaFoldDB" id="A0A5B8YP68"/>
<dbReference type="PANTHER" id="PTHR39324">
    <property type="entry name" value="CALCIUM DODECIN"/>
    <property type="match status" value="1"/>
</dbReference>
<gene>
    <name evidence="1" type="ORF">FK178_10180</name>
</gene>
<dbReference type="KEGG" id="anp:FK178_10180"/>
<reference evidence="1 2" key="1">
    <citation type="submission" date="2019-08" db="EMBL/GenBank/DDBJ databases">
        <title>Antarcticibacterium arcticum sp. nov., a bacterium isolated from marine sediment of the Canadian Beaufort Sea.</title>
        <authorList>
            <person name="Lee Y.M."/>
            <person name="Baek K."/>
            <person name="Lee D.-H."/>
            <person name="Shin S.C."/>
            <person name="Jin Y.K."/>
            <person name="Park Y."/>
        </authorList>
    </citation>
    <scope>NUCLEOTIDE SEQUENCE [LARGE SCALE GENOMIC DNA]</scope>
    <source>
        <strain evidence="1 2">PAMC 28998</strain>
    </source>
</reference>
<evidence type="ECO:0000313" key="1">
    <source>
        <dbReference type="EMBL" id="QED38066.1"/>
    </source>
</evidence>
<dbReference type="EMBL" id="CP042476">
    <property type="protein sequence ID" value="QED38066.1"/>
    <property type="molecule type" value="Genomic_DNA"/>
</dbReference>
<dbReference type="Proteomes" id="UP000321954">
    <property type="component" value="Chromosome"/>
</dbReference>
<accession>A0A5B8YP68</accession>
<keyword evidence="2" id="KW-1185">Reference proteome</keyword>
<dbReference type="InterPro" id="IPR025543">
    <property type="entry name" value="Dodecin-like"/>
</dbReference>
<organism evidence="1 2">
    <name type="scientific">Antarcticibacterium arcticum</name>
    <dbReference type="NCBI Taxonomy" id="2585771"/>
    <lineage>
        <taxon>Bacteria</taxon>
        <taxon>Pseudomonadati</taxon>
        <taxon>Bacteroidota</taxon>
        <taxon>Flavobacteriia</taxon>
        <taxon>Flavobacteriales</taxon>
        <taxon>Flavobacteriaceae</taxon>
        <taxon>Antarcticibacterium</taxon>
    </lineage>
</organism>
<dbReference type="Pfam" id="PF07311">
    <property type="entry name" value="Dodecin"/>
    <property type="match status" value="1"/>
</dbReference>
<dbReference type="Gene3D" id="3.30.1660.10">
    <property type="entry name" value="Flavin-binding protein dodecin"/>
    <property type="match status" value="1"/>
</dbReference>
<dbReference type="OrthoDB" id="1525133at2"/>
<sequence>MAILKVIEIMANSSKGWEDAARNAVKHASKTVKNIKSVYIKDQTAVVEGENISDYRVTTKITFEVHGQDSK</sequence>
<evidence type="ECO:0000313" key="2">
    <source>
        <dbReference type="Proteomes" id="UP000321954"/>
    </source>
</evidence>